<keyword evidence="2" id="KW-1185">Reference proteome</keyword>
<reference evidence="1 2" key="1">
    <citation type="submission" date="2018-05" db="EMBL/GenBank/DDBJ databases">
        <title>Genomic Encyclopedia of Type Strains, Phase IV (KMG-IV): sequencing the most valuable type-strain genomes for metagenomic binning, comparative biology and taxonomic classification.</title>
        <authorList>
            <person name="Goeker M."/>
        </authorList>
    </citation>
    <scope>NUCLEOTIDE SEQUENCE [LARGE SCALE GENOMIC DNA]</scope>
    <source>
        <strain evidence="1 2">DSM 566</strain>
    </source>
</reference>
<evidence type="ECO:0000313" key="2">
    <source>
        <dbReference type="Proteomes" id="UP000247811"/>
    </source>
</evidence>
<name>A0A318GZ18_9BURK</name>
<dbReference type="RefSeq" id="WP_146219401.1">
    <property type="nucleotide sequence ID" value="NZ_QJJS01000012.1"/>
</dbReference>
<gene>
    <name evidence="1" type="ORF">C7444_11281</name>
</gene>
<proteinExistence type="predicted"/>
<dbReference type="OrthoDB" id="8907515at2"/>
<dbReference type="AlphaFoldDB" id="A0A318GZ18"/>
<accession>A0A318GZ18</accession>
<evidence type="ECO:0000313" key="1">
    <source>
        <dbReference type="EMBL" id="PXW94765.1"/>
    </source>
</evidence>
<protein>
    <submittedName>
        <fullName evidence="1">Uncharacterized protein</fullName>
    </submittedName>
</protein>
<organism evidence="1 2">
    <name type="scientific">Sphaerotilus hippei</name>
    <dbReference type="NCBI Taxonomy" id="744406"/>
    <lineage>
        <taxon>Bacteria</taxon>
        <taxon>Pseudomonadati</taxon>
        <taxon>Pseudomonadota</taxon>
        <taxon>Betaproteobacteria</taxon>
        <taxon>Burkholderiales</taxon>
        <taxon>Sphaerotilaceae</taxon>
        <taxon>Sphaerotilus</taxon>
    </lineage>
</organism>
<comment type="caution">
    <text evidence="1">The sequence shown here is derived from an EMBL/GenBank/DDBJ whole genome shotgun (WGS) entry which is preliminary data.</text>
</comment>
<dbReference type="EMBL" id="QJJS01000012">
    <property type="protein sequence ID" value="PXW94765.1"/>
    <property type="molecule type" value="Genomic_DNA"/>
</dbReference>
<sequence>MLSLRNTMRLIIDQLKPASAHRPKKARGTRRCSVAMMVTARRRATQATTVAHDTTGLDLERPRLALVVNHAEVQPASAAAHQPLRLRVAPGDKQLTVISGRMKDVCDALDLMIDAA</sequence>
<dbReference type="Proteomes" id="UP000247811">
    <property type="component" value="Unassembled WGS sequence"/>
</dbReference>